<evidence type="ECO:0000313" key="2">
    <source>
        <dbReference type="Proteomes" id="UP001180556"/>
    </source>
</evidence>
<gene>
    <name evidence="1" type="ORF">RM717_00165</name>
</gene>
<dbReference type="RefSeq" id="WP_311594849.1">
    <property type="nucleotide sequence ID" value="NZ_JAVRFG010000001.1"/>
</dbReference>
<sequence>MADLTDPDVRTALRKYQDGGPISALFETGEIGDNTFAALDRRAQEAEDQGDQEAADRLGDVLTYAVEAGERPPMSNWPTR</sequence>
<dbReference type="Proteomes" id="UP001180556">
    <property type="component" value="Unassembled WGS sequence"/>
</dbReference>
<evidence type="ECO:0000313" key="1">
    <source>
        <dbReference type="EMBL" id="MDT0488916.1"/>
    </source>
</evidence>
<keyword evidence="2" id="KW-1185">Reference proteome</keyword>
<reference evidence="2" key="1">
    <citation type="submission" date="2023-07" db="EMBL/GenBank/DDBJ databases">
        <title>30 novel species of actinomycetes from the DSMZ collection.</title>
        <authorList>
            <person name="Nouioui I."/>
        </authorList>
    </citation>
    <scope>NUCLEOTIDE SEQUENCE [LARGE SCALE GENOMIC DNA]</scope>
    <source>
        <strain evidence="2">DSM 40932</strain>
    </source>
</reference>
<protein>
    <submittedName>
        <fullName evidence="1">Uncharacterized protein</fullName>
    </submittedName>
</protein>
<proteinExistence type="predicted"/>
<organism evidence="1 2">
    <name type="scientific">Streptomyces stephensoniae</name>
    <dbReference type="NCBI Taxonomy" id="3375367"/>
    <lineage>
        <taxon>Bacteria</taxon>
        <taxon>Bacillati</taxon>
        <taxon>Actinomycetota</taxon>
        <taxon>Actinomycetes</taxon>
        <taxon>Kitasatosporales</taxon>
        <taxon>Streptomycetaceae</taxon>
        <taxon>Streptomyces</taxon>
    </lineage>
</organism>
<comment type="caution">
    <text evidence="1">The sequence shown here is derived from an EMBL/GenBank/DDBJ whole genome shotgun (WGS) entry which is preliminary data.</text>
</comment>
<name>A0ABU2VTJ0_9ACTN</name>
<accession>A0ABU2VTJ0</accession>
<dbReference type="EMBL" id="JAVRFG010000001">
    <property type="protein sequence ID" value="MDT0488916.1"/>
    <property type="molecule type" value="Genomic_DNA"/>
</dbReference>